<sequence length="393" mass="43620">MEQWESLNLEEAELQSFMQRCSGSTSLIPGPATMFIKHHVEGGDIKNGTPMYTKKLFDKLPFVACVVKEYKGNGLGDLLLTVKDPKHTAQASVHNKVVSHPECGPLIGIGAVFNHDISDPTMEDVAASHRVDIEKEPPQQLVQEQINHTKPLNSDVQPIVYQNMEMNVDSNMEHLDQILVQTVEDSSEDEEMTYISIDDRIKSLVDPFKKFKNTQAWQLSKKLQDYQTRQPTTEEGNPSGPIRTGHNQHTHPGNTRQPEPQLKGSSCPSAIPSHNSRDAIPSHNSRNTTSINRLAGDTCRQALLAPKPPGGCRVPPGTKRLKTHDPSRHRLAVKSLPPGANALGHHYCCSVRLAESPSLLGATHSRATCVLAIAWRSQPCRQTPYQYVAQYYL</sequence>
<feature type="region of interest" description="Disordered" evidence="1">
    <location>
        <begin position="222"/>
        <end position="293"/>
    </location>
</feature>
<reference evidence="2 3" key="1">
    <citation type="submission" date="2019-04" db="EMBL/GenBank/DDBJ databases">
        <title>An improved genome assembly and genetic linkage map for asparagus bean, Vigna unguiculata ssp. sesquipedialis.</title>
        <authorList>
            <person name="Xia Q."/>
            <person name="Zhang R."/>
            <person name="Dong Y."/>
        </authorList>
    </citation>
    <scope>NUCLEOTIDE SEQUENCE [LARGE SCALE GENOMIC DNA]</scope>
    <source>
        <tissue evidence="2">Leaf</tissue>
    </source>
</reference>
<dbReference type="EMBL" id="CP039346">
    <property type="protein sequence ID" value="QCD82380.1"/>
    <property type="molecule type" value="Genomic_DNA"/>
</dbReference>
<keyword evidence="3" id="KW-1185">Reference proteome</keyword>
<proteinExistence type="predicted"/>
<feature type="compositionally biased region" description="Polar residues" evidence="1">
    <location>
        <begin position="282"/>
        <end position="292"/>
    </location>
</feature>
<feature type="compositionally biased region" description="Polar residues" evidence="1">
    <location>
        <begin position="225"/>
        <end position="236"/>
    </location>
</feature>
<gene>
    <name evidence="2" type="ORF">DEO72_LG2g2716</name>
</gene>
<accession>A0A4D6L1L7</accession>
<protein>
    <submittedName>
        <fullName evidence="2">Uncharacterized protein</fullName>
    </submittedName>
</protein>
<evidence type="ECO:0000256" key="1">
    <source>
        <dbReference type="SAM" id="MobiDB-lite"/>
    </source>
</evidence>
<name>A0A4D6L1L7_VIGUN</name>
<feature type="region of interest" description="Disordered" evidence="1">
    <location>
        <begin position="305"/>
        <end position="326"/>
    </location>
</feature>
<organism evidence="2 3">
    <name type="scientific">Vigna unguiculata</name>
    <name type="common">Cowpea</name>
    <dbReference type="NCBI Taxonomy" id="3917"/>
    <lineage>
        <taxon>Eukaryota</taxon>
        <taxon>Viridiplantae</taxon>
        <taxon>Streptophyta</taxon>
        <taxon>Embryophyta</taxon>
        <taxon>Tracheophyta</taxon>
        <taxon>Spermatophyta</taxon>
        <taxon>Magnoliopsida</taxon>
        <taxon>eudicotyledons</taxon>
        <taxon>Gunneridae</taxon>
        <taxon>Pentapetalae</taxon>
        <taxon>rosids</taxon>
        <taxon>fabids</taxon>
        <taxon>Fabales</taxon>
        <taxon>Fabaceae</taxon>
        <taxon>Papilionoideae</taxon>
        <taxon>50 kb inversion clade</taxon>
        <taxon>NPAAA clade</taxon>
        <taxon>indigoferoid/millettioid clade</taxon>
        <taxon>Phaseoleae</taxon>
        <taxon>Vigna</taxon>
    </lineage>
</organism>
<dbReference type="Proteomes" id="UP000501690">
    <property type="component" value="Linkage Group LG2"/>
</dbReference>
<evidence type="ECO:0000313" key="3">
    <source>
        <dbReference type="Proteomes" id="UP000501690"/>
    </source>
</evidence>
<evidence type="ECO:0000313" key="2">
    <source>
        <dbReference type="EMBL" id="QCD82380.1"/>
    </source>
</evidence>
<dbReference type="AlphaFoldDB" id="A0A4D6L1L7"/>
<feature type="compositionally biased region" description="Polar residues" evidence="1">
    <location>
        <begin position="245"/>
        <end position="274"/>
    </location>
</feature>